<dbReference type="Pfam" id="PF13899">
    <property type="entry name" value="Thioredoxin_7"/>
    <property type="match status" value="1"/>
</dbReference>
<gene>
    <name evidence="4" type="ORF">METZ01_LOCUS501722</name>
</gene>
<dbReference type="InterPro" id="IPR036249">
    <property type="entry name" value="Thioredoxin-like_sf"/>
</dbReference>
<keyword evidence="2" id="KW-1133">Transmembrane helix</keyword>
<dbReference type="PROSITE" id="PS51352">
    <property type="entry name" value="THIOREDOXIN_2"/>
    <property type="match status" value="1"/>
</dbReference>
<evidence type="ECO:0000256" key="2">
    <source>
        <dbReference type="SAM" id="Phobius"/>
    </source>
</evidence>
<dbReference type="InterPro" id="IPR051099">
    <property type="entry name" value="AGR/TXD"/>
</dbReference>
<dbReference type="AlphaFoldDB" id="A0A383DYD8"/>
<dbReference type="PANTHER" id="PTHR15337:SF11">
    <property type="entry name" value="THIOREDOXIN DOMAIN-CONTAINING PROTEIN"/>
    <property type="match status" value="1"/>
</dbReference>
<sequence>MNRKKLELLNLLKTHWLWIWFWRVTLVVSLSYAWYCFYVPSNSIVWADNYTSAQHQAAQSGKPIILFFTGKWCVPCKIMKRQVWADNQVMNTVNAAFIPVTIDVDDPDNAAILVRYNVGGTPITPITIVTAPNGNALQWRVGGIGKSEFLELLRASSPSAINYL</sequence>
<dbReference type="PROSITE" id="PS00194">
    <property type="entry name" value="THIOREDOXIN_1"/>
    <property type="match status" value="1"/>
</dbReference>
<feature type="domain" description="Thioredoxin" evidence="3">
    <location>
        <begin position="33"/>
        <end position="158"/>
    </location>
</feature>
<proteinExistence type="predicted"/>
<evidence type="ECO:0000313" key="4">
    <source>
        <dbReference type="EMBL" id="SVE48868.1"/>
    </source>
</evidence>
<dbReference type="SUPFAM" id="SSF52833">
    <property type="entry name" value="Thioredoxin-like"/>
    <property type="match status" value="1"/>
</dbReference>
<accession>A0A383DYD8</accession>
<evidence type="ECO:0000256" key="1">
    <source>
        <dbReference type="ARBA" id="ARBA00022729"/>
    </source>
</evidence>
<feature type="transmembrane region" description="Helical" evidence="2">
    <location>
        <begin position="16"/>
        <end position="35"/>
    </location>
</feature>
<keyword evidence="1" id="KW-0732">Signal</keyword>
<name>A0A383DYD8_9ZZZZ</name>
<dbReference type="InterPro" id="IPR017937">
    <property type="entry name" value="Thioredoxin_CS"/>
</dbReference>
<dbReference type="InterPro" id="IPR013766">
    <property type="entry name" value="Thioredoxin_domain"/>
</dbReference>
<protein>
    <recommendedName>
        <fullName evidence="3">Thioredoxin domain-containing protein</fullName>
    </recommendedName>
</protein>
<keyword evidence="2" id="KW-0472">Membrane</keyword>
<dbReference type="PANTHER" id="PTHR15337">
    <property type="entry name" value="ANTERIOR GRADIENT PROTEIN-RELATED"/>
    <property type="match status" value="1"/>
</dbReference>
<reference evidence="4" key="1">
    <citation type="submission" date="2018-05" db="EMBL/GenBank/DDBJ databases">
        <authorList>
            <person name="Lanie J.A."/>
            <person name="Ng W.-L."/>
            <person name="Kazmierczak K.M."/>
            <person name="Andrzejewski T.M."/>
            <person name="Davidsen T.M."/>
            <person name="Wayne K.J."/>
            <person name="Tettelin H."/>
            <person name="Glass J.I."/>
            <person name="Rusch D."/>
            <person name="Podicherti R."/>
            <person name="Tsui H.-C.T."/>
            <person name="Winkler M.E."/>
        </authorList>
    </citation>
    <scope>NUCLEOTIDE SEQUENCE</scope>
</reference>
<dbReference type="EMBL" id="UINC01220804">
    <property type="protein sequence ID" value="SVE48868.1"/>
    <property type="molecule type" value="Genomic_DNA"/>
</dbReference>
<dbReference type="Gene3D" id="3.40.30.10">
    <property type="entry name" value="Glutaredoxin"/>
    <property type="match status" value="1"/>
</dbReference>
<keyword evidence="2" id="KW-0812">Transmembrane</keyword>
<organism evidence="4">
    <name type="scientific">marine metagenome</name>
    <dbReference type="NCBI Taxonomy" id="408172"/>
    <lineage>
        <taxon>unclassified sequences</taxon>
        <taxon>metagenomes</taxon>
        <taxon>ecological metagenomes</taxon>
    </lineage>
</organism>
<evidence type="ECO:0000259" key="3">
    <source>
        <dbReference type="PROSITE" id="PS51352"/>
    </source>
</evidence>